<dbReference type="SUPFAM" id="SSF54862">
    <property type="entry name" value="4Fe-4S ferredoxins"/>
    <property type="match status" value="1"/>
</dbReference>
<dbReference type="EMBL" id="FMZX01000002">
    <property type="protein sequence ID" value="SDC72080.1"/>
    <property type="molecule type" value="Genomic_DNA"/>
</dbReference>
<keyword evidence="2" id="KW-0408">Iron</keyword>
<feature type="domain" description="4Fe-4S ferredoxin-type" evidence="4">
    <location>
        <begin position="9"/>
        <end position="40"/>
    </location>
</feature>
<keyword evidence="3" id="KW-0411">Iron-sulfur</keyword>
<dbReference type="Proteomes" id="UP000198925">
    <property type="component" value="Unassembled WGS sequence"/>
</dbReference>
<evidence type="ECO:0000256" key="2">
    <source>
        <dbReference type="ARBA" id="ARBA00023004"/>
    </source>
</evidence>
<keyword evidence="6" id="KW-1185">Reference proteome</keyword>
<reference evidence="5 6" key="1">
    <citation type="submission" date="2016-10" db="EMBL/GenBank/DDBJ databases">
        <authorList>
            <person name="de Groot N.N."/>
        </authorList>
    </citation>
    <scope>NUCLEOTIDE SEQUENCE [LARGE SCALE GENOMIC DNA]</scope>
    <source>
        <strain evidence="5 6">CPCC 100156</strain>
    </source>
</reference>
<dbReference type="InterPro" id="IPR017896">
    <property type="entry name" value="4Fe4S_Fe-S-bd"/>
</dbReference>
<sequence>MSLADHIRHESARLAALCTACGDCVRACPMTPYAPGVADAEPGAVAAGMVEVLRDGSGTPEARAWIAACTRSGVCTPACPEGIDPAFMLRLATWRAKGALGDAPLIAVKEDTQFSPKVKAFARLTLTEEEQAQWL</sequence>
<accession>A0A1G6NVM2</accession>
<dbReference type="GO" id="GO:0051536">
    <property type="term" value="F:iron-sulfur cluster binding"/>
    <property type="evidence" value="ECO:0007669"/>
    <property type="project" value="UniProtKB-KW"/>
</dbReference>
<dbReference type="AlphaFoldDB" id="A0A1G6NVM2"/>
<gene>
    <name evidence="5" type="ORF">SAMN04487779_1002170</name>
</gene>
<keyword evidence="1" id="KW-0479">Metal-binding</keyword>
<evidence type="ECO:0000256" key="1">
    <source>
        <dbReference type="ARBA" id="ARBA00022723"/>
    </source>
</evidence>
<dbReference type="InterPro" id="IPR017900">
    <property type="entry name" value="4Fe4S_Fe_S_CS"/>
</dbReference>
<dbReference type="PROSITE" id="PS51379">
    <property type="entry name" value="4FE4S_FER_2"/>
    <property type="match status" value="1"/>
</dbReference>
<evidence type="ECO:0000259" key="4">
    <source>
        <dbReference type="PROSITE" id="PS51379"/>
    </source>
</evidence>
<organism evidence="5 6">
    <name type="scientific">Belnapia rosea</name>
    <dbReference type="NCBI Taxonomy" id="938405"/>
    <lineage>
        <taxon>Bacteria</taxon>
        <taxon>Pseudomonadati</taxon>
        <taxon>Pseudomonadota</taxon>
        <taxon>Alphaproteobacteria</taxon>
        <taxon>Acetobacterales</taxon>
        <taxon>Roseomonadaceae</taxon>
        <taxon>Belnapia</taxon>
    </lineage>
</organism>
<dbReference type="InterPro" id="IPR009051">
    <property type="entry name" value="Helical_ferredxn"/>
</dbReference>
<dbReference type="RefSeq" id="WP_090564669.1">
    <property type="nucleotide sequence ID" value="NZ_FMXZ01000007.1"/>
</dbReference>
<evidence type="ECO:0000313" key="6">
    <source>
        <dbReference type="Proteomes" id="UP000198925"/>
    </source>
</evidence>
<dbReference type="PROSITE" id="PS00198">
    <property type="entry name" value="4FE4S_FER_1"/>
    <property type="match status" value="1"/>
</dbReference>
<name>A0A1G6NVM2_9PROT</name>
<dbReference type="GO" id="GO:0046872">
    <property type="term" value="F:metal ion binding"/>
    <property type="evidence" value="ECO:0007669"/>
    <property type="project" value="UniProtKB-KW"/>
</dbReference>
<dbReference type="OrthoDB" id="9794954at2"/>
<dbReference type="STRING" id="938405.SAMN02927895_02834"/>
<evidence type="ECO:0000256" key="3">
    <source>
        <dbReference type="ARBA" id="ARBA00023014"/>
    </source>
</evidence>
<protein>
    <submittedName>
        <fullName evidence="5">4Fe-4S dicluster domain-containing protein</fullName>
    </submittedName>
</protein>
<proteinExistence type="predicted"/>
<dbReference type="Gene3D" id="1.10.1060.10">
    <property type="entry name" value="Alpha-helical ferredoxin"/>
    <property type="match status" value="1"/>
</dbReference>
<evidence type="ECO:0000313" key="5">
    <source>
        <dbReference type="EMBL" id="SDC72080.1"/>
    </source>
</evidence>